<organism evidence="2 3">
    <name type="scientific">Aldrovandia affinis</name>
    <dbReference type="NCBI Taxonomy" id="143900"/>
    <lineage>
        <taxon>Eukaryota</taxon>
        <taxon>Metazoa</taxon>
        <taxon>Chordata</taxon>
        <taxon>Craniata</taxon>
        <taxon>Vertebrata</taxon>
        <taxon>Euteleostomi</taxon>
        <taxon>Actinopterygii</taxon>
        <taxon>Neopterygii</taxon>
        <taxon>Teleostei</taxon>
        <taxon>Notacanthiformes</taxon>
        <taxon>Halosauridae</taxon>
        <taxon>Aldrovandia</taxon>
    </lineage>
</organism>
<proteinExistence type="predicted"/>
<evidence type="ECO:0000256" key="1">
    <source>
        <dbReference type="SAM" id="MobiDB-lite"/>
    </source>
</evidence>
<gene>
    <name evidence="2" type="ORF">AAFF_G00278980</name>
</gene>
<feature type="region of interest" description="Disordered" evidence="1">
    <location>
        <begin position="66"/>
        <end position="90"/>
    </location>
</feature>
<reference evidence="2" key="1">
    <citation type="journal article" date="2023" name="Science">
        <title>Genome structures resolve the early diversification of teleost fishes.</title>
        <authorList>
            <person name="Parey E."/>
            <person name="Louis A."/>
            <person name="Montfort J."/>
            <person name="Bouchez O."/>
            <person name="Roques C."/>
            <person name="Iampietro C."/>
            <person name="Lluch J."/>
            <person name="Castinel A."/>
            <person name="Donnadieu C."/>
            <person name="Desvignes T."/>
            <person name="Floi Bucao C."/>
            <person name="Jouanno E."/>
            <person name="Wen M."/>
            <person name="Mejri S."/>
            <person name="Dirks R."/>
            <person name="Jansen H."/>
            <person name="Henkel C."/>
            <person name="Chen W.J."/>
            <person name="Zahm M."/>
            <person name="Cabau C."/>
            <person name="Klopp C."/>
            <person name="Thompson A.W."/>
            <person name="Robinson-Rechavi M."/>
            <person name="Braasch I."/>
            <person name="Lecointre G."/>
            <person name="Bobe J."/>
            <person name="Postlethwait J.H."/>
            <person name="Berthelot C."/>
            <person name="Roest Crollius H."/>
            <person name="Guiguen Y."/>
        </authorList>
    </citation>
    <scope>NUCLEOTIDE SEQUENCE</scope>
    <source>
        <strain evidence="2">NC1722</strain>
    </source>
</reference>
<comment type="caution">
    <text evidence="2">The sequence shown here is derived from an EMBL/GenBank/DDBJ whole genome shotgun (WGS) entry which is preliminary data.</text>
</comment>
<dbReference type="Proteomes" id="UP001221898">
    <property type="component" value="Unassembled WGS sequence"/>
</dbReference>
<dbReference type="AlphaFoldDB" id="A0AAD7WT27"/>
<evidence type="ECO:0000313" key="2">
    <source>
        <dbReference type="EMBL" id="KAJ8407324.1"/>
    </source>
</evidence>
<sequence length="90" mass="10075">MVSKRWLESERKVSRHKLIPCSLAPQRCLCSCLLLPPGSQHRPPSFNSDSVIVTQCLWLPRRLPNSGVPMHDPQSSVTAKRGRDTTGLPM</sequence>
<protein>
    <submittedName>
        <fullName evidence="2">Uncharacterized protein</fullName>
    </submittedName>
</protein>
<keyword evidence="3" id="KW-1185">Reference proteome</keyword>
<accession>A0AAD7WT27</accession>
<evidence type="ECO:0000313" key="3">
    <source>
        <dbReference type="Proteomes" id="UP001221898"/>
    </source>
</evidence>
<dbReference type="EMBL" id="JAINUG010000039">
    <property type="protein sequence ID" value="KAJ8407324.1"/>
    <property type="molecule type" value="Genomic_DNA"/>
</dbReference>
<name>A0AAD7WT27_9TELE</name>